<accession>A0AAD1L7H5</accession>
<sequence>MKKRYKFLYFDFVKKKNENEYEFKQSKEQIKKFKDDYLINITSHIDLCIPKESEDRVSYFAKFAQLLGANTKRFRSELSYALCSVFFEIYEYDKTYHSAQNFIFDLTGKKLTREIALKEFSNVDNLSGNFSRSESSIFHKKNKQKVEENKKEFLSVFPYKSISYSMDSVINEAKELVKNKAKK</sequence>
<geneLocation type="plasmid" evidence="1 2">
    <name>pKAM621_5</name>
</geneLocation>
<keyword evidence="1" id="KW-0614">Plasmid</keyword>
<dbReference type="EMBL" id="AP026387">
    <property type="protein sequence ID" value="BDO00395.1"/>
    <property type="molecule type" value="Genomic_DNA"/>
</dbReference>
<organism evidence="1 2">
    <name type="scientific">Citrobacter braakii</name>
    <dbReference type="NCBI Taxonomy" id="57706"/>
    <lineage>
        <taxon>Bacteria</taxon>
        <taxon>Pseudomonadati</taxon>
        <taxon>Pseudomonadota</taxon>
        <taxon>Gammaproteobacteria</taxon>
        <taxon>Enterobacterales</taxon>
        <taxon>Enterobacteriaceae</taxon>
        <taxon>Citrobacter</taxon>
        <taxon>Citrobacter freundii complex</taxon>
    </lineage>
</organism>
<evidence type="ECO:0000313" key="1">
    <source>
        <dbReference type="EMBL" id="BDO00395.1"/>
    </source>
</evidence>
<protein>
    <submittedName>
        <fullName evidence="1">Uncharacterized protein</fullName>
    </submittedName>
</protein>
<dbReference type="AlphaFoldDB" id="A0AAD1L7H5"/>
<name>A0AAD1L7H5_CITBR</name>
<proteinExistence type="predicted"/>
<evidence type="ECO:0000313" key="2">
    <source>
        <dbReference type="Proteomes" id="UP001058317"/>
    </source>
</evidence>
<reference evidence="1" key="1">
    <citation type="submission" date="2022-07" db="EMBL/GenBank/DDBJ databases">
        <title>Complete genome sequence of carbapenem-resistant Citrobacter spp. in Japan.</title>
        <authorList>
            <person name="Maehana S."/>
            <person name="Suzuki M."/>
            <person name="Kitasato H."/>
        </authorList>
    </citation>
    <scope>NUCLEOTIDE SEQUENCE</scope>
    <source>
        <strain evidence="1">KAM621</strain>
        <plasmid evidence="1">pKAM621_5</plasmid>
    </source>
</reference>
<dbReference type="RefSeq" id="WP_142485371.1">
    <property type="nucleotide sequence ID" value="NZ_AP026387.1"/>
</dbReference>
<gene>
    <name evidence="1" type="ORF">KAM621c_54990</name>
</gene>
<dbReference type="Proteomes" id="UP001058317">
    <property type="component" value="Plasmid pKAM621_5"/>
</dbReference>